<comment type="caution">
    <text evidence="5">The sequence shown here is derived from an EMBL/GenBank/DDBJ whole genome shotgun (WGS) entry which is preliminary data.</text>
</comment>
<dbReference type="GO" id="GO:0005576">
    <property type="term" value="C:extracellular region"/>
    <property type="evidence" value="ECO:0007669"/>
    <property type="project" value="UniProtKB-SubCell"/>
</dbReference>
<dbReference type="EMBL" id="RWJN01000534">
    <property type="protein sequence ID" value="TCD60862.1"/>
    <property type="molecule type" value="Genomic_DNA"/>
</dbReference>
<evidence type="ECO:0000313" key="5">
    <source>
        <dbReference type="EMBL" id="TCD60862.1"/>
    </source>
</evidence>
<proteinExistence type="inferred from homology"/>
<comment type="subcellular location">
    <subcellularLocation>
        <location evidence="1">Secreted</location>
    </subcellularLocation>
</comment>
<dbReference type="Proteomes" id="UP000292702">
    <property type="component" value="Unassembled WGS sequence"/>
</dbReference>
<feature type="chain" id="PRO_5020666554" description="SnodProt1" evidence="4">
    <location>
        <begin position="19"/>
        <end position="140"/>
    </location>
</feature>
<dbReference type="InterPro" id="IPR010829">
    <property type="entry name" value="Cerato-platanin"/>
</dbReference>
<feature type="signal peptide" evidence="4">
    <location>
        <begin position="1"/>
        <end position="18"/>
    </location>
</feature>
<evidence type="ECO:0000256" key="3">
    <source>
        <dbReference type="ARBA" id="ARBA00022525"/>
    </source>
</evidence>
<dbReference type="CDD" id="cd22778">
    <property type="entry name" value="DPBB_CEPL-like"/>
    <property type="match status" value="1"/>
</dbReference>
<dbReference type="AlphaFoldDB" id="A0A4R0R1P4"/>
<keyword evidence="6" id="KW-1185">Reference proteome</keyword>
<evidence type="ECO:0000313" key="6">
    <source>
        <dbReference type="Proteomes" id="UP000292702"/>
    </source>
</evidence>
<accession>A0A4R0R1P4</accession>
<organism evidence="5 6">
    <name type="scientific">Steccherinum ochraceum</name>
    <dbReference type="NCBI Taxonomy" id="92696"/>
    <lineage>
        <taxon>Eukaryota</taxon>
        <taxon>Fungi</taxon>
        <taxon>Dikarya</taxon>
        <taxon>Basidiomycota</taxon>
        <taxon>Agaricomycotina</taxon>
        <taxon>Agaricomycetes</taxon>
        <taxon>Polyporales</taxon>
        <taxon>Steccherinaceae</taxon>
        <taxon>Steccherinum</taxon>
    </lineage>
</organism>
<keyword evidence="4" id="KW-0732">Signal</keyword>
<dbReference type="Pfam" id="PF07249">
    <property type="entry name" value="Cerato-platanin"/>
    <property type="match status" value="1"/>
</dbReference>
<dbReference type="SUPFAM" id="SSF50685">
    <property type="entry name" value="Barwin-like endoglucanases"/>
    <property type="match status" value="1"/>
</dbReference>
<reference evidence="5 6" key="1">
    <citation type="submission" date="2018-11" db="EMBL/GenBank/DDBJ databases">
        <title>Genome assembly of Steccherinum ochraceum LE-BIN_3174, the white-rot fungus of the Steccherinaceae family (The Residual Polyporoid clade, Polyporales, Basidiomycota).</title>
        <authorList>
            <person name="Fedorova T.V."/>
            <person name="Glazunova O.A."/>
            <person name="Landesman E.O."/>
            <person name="Moiseenko K.V."/>
            <person name="Psurtseva N.V."/>
            <person name="Savinova O.S."/>
            <person name="Shakhova N.V."/>
            <person name="Tyazhelova T.V."/>
            <person name="Vasina D.V."/>
        </authorList>
    </citation>
    <scope>NUCLEOTIDE SEQUENCE [LARGE SCALE GENOMIC DNA]</scope>
    <source>
        <strain evidence="5 6">LE-BIN_3174</strain>
    </source>
</reference>
<keyword evidence="3" id="KW-0964">Secreted</keyword>
<gene>
    <name evidence="5" type="ORF">EIP91_009395</name>
</gene>
<evidence type="ECO:0000256" key="1">
    <source>
        <dbReference type="ARBA" id="ARBA00004613"/>
    </source>
</evidence>
<evidence type="ECO:0000256" key="4">
    <source>
        <dbReference type="SAM" id="SignalP"/>
    </source>
</evidence>
<comment type="similarity">
    <text evidence="2">Belongs to the cerato-platanin family.</text>
</comment>
<name>A0A4R0R1P4_9APHY</name>
<dbReference type="InterPro" id="IPR036908">
    <property type="entry name" value="RlpA-like_sf"/>
</dbReference>
<dbReference type="Gene3D" id="2.40.40.10">
    <property type="entry name" value="RlpA-like domain"/>
    <property type="match status" value="1"/>
</dbReference>
<evidence type="ECO:0008006" key="7">
    <source>
        <dbReference type="Google" id="ProtNLM"/>
    </source>
</evidence>
<evidence type="ECO:0000256" key="2">
    <source>
        <dbReference type="ARBA" id="ARBA00010421"/>
    </source>
</evidence>
<sequence>MKFTTVATTLLAASAVSGATVTVSFDQTYDNKAGSLSTVSCSDGQNGLLTKGFTTFGSLPSFPNIGGAAAVEGFNSANCGTCWALNFQGVTVNVLAIDHTASGFNIALEAMNTLTSGNAVFLGRINANATQVSPSACGLK</sequence>
<protein>
    <recommendedName>
        <fullName evidence="7">SnodProt1</fullName>
    </recommendedName>
</protein>
<dbReference type="OrthoDB" id="4898945at2759"/>